<accession>A0ABN9XML5</accession>
<feature type="region of interest" description="Disordered" evidence="1">
    <location>
        <begin position="472"/>
        <end position="530"/>
    </location>
</feature>
<feature type="compositionally biased region" description="Low complexity" evidence="1">
    <location>
        <begin position="341"/>
        <end position="355"/>
    </location>
</feature>
<feature type="region of interest" description="Disordered" evidence="1">
    <location>
        <begin position="571"/>
        <end position="604"/>
    </location>
</feature>
<evidence type="ECO:0000256" key="1">
    <source>
        <dbReference type="SAM" id="MobiDB-lite"/>
    </source>
</evidence>
<dbReference type="InterPro" id="IPR036865">
    <property type="entry name" value="CRAL-TRIO_dom_sf"/>
</dbReference>
<feature type="compositionally biased region" description="Polar residues" evidence="1">
    <location>
        <begin position="7"/>
        <end position="22"/>
    </location>
</feature>
<sequence length="657" mass="70667">ADDLLRTGTTKSVGSTRSSLSPTRPAIRDSVAPGTEMGSDPLEDRLCRQSDEALAALDRARRALEPSEAHVTDFVLLRFLKCNQLDDLDVSLQQLRRRLQWEKDPGNQNLEDLVAGAELELATLEESYPQGWHGVDRYGRPVKIERLGKVDAQRLACPEVLPQARRRFLLDCEMLLREKFPACSLAAGHLVHRFTNVIDLQGLSFHTASDPQCRALIKQLLVTSKHYFPEVMGKTIIVNAPRIFSISWSALKSSLDQAVLDRIEIVGQDPRIMGPCQAPAGHRARPAAPVPRRPVQLRPVRQGLPRVRERPLESDPAIRAEVRRTSHHELIASFAADSTVAEPHAAPAAPPAGAAAEEDRTWRLAGARWLRRGAGGRARQRPGGGPRGRRRGLAERRPGGRAGGAPKDSEPAGLGGGGHPPRAGAGPEDDRARGALLRGAALPQDRQGAAAEGGGTLPGAGLGVRGLLAGRARREEHAVGPAGERGRGSSAASPAARGRLQHRLLQAHPRGRSFGGAGKPEGARPRGVPSVLEGLGQVQGAVCQAAPRPPSLQLSVPNLFVQALLRGQAEVRDADQRRGPEDRRAQGAGGGGGWTTQRGGPGKHLEPLRLRVRSRGRLRFHHRIGGRRVGRGAVAVPRGLSFLAFPHEFAGRRGQMR</sequence>
<feature type="region of interest" description="Disordered" evidence="1">
    <location>
        <begin position="338"/>
        <end position="430"/>
    </location>
</feature>
<name>A0ABN9XML5_9DINO</name>
<organism evidence="3 4">
    <name type="scientific">Prorocentrum cordatum</name>
    <dbReference type="NCBI Taxonomy" id="2364126"/>
    <lineage>
        <taxon>Eukaryota</taxon>
        <taxon>Sar</taxon>
        <taxon>Alveolata</taxon>
        <taxon>Dinophyceae</taxon>
        <taxon>Prorocentrales</taxon>
        <taxon>Prorocentraceae</taxon>
        <taxon>Prorocentrum</taxon>
    </lineage>
</organism>
<keyword evidence="4" id="KW-1185">Reference proteome</keyword>
<dbReference type="CDD" id="cd00170">
    <property type="entry name" value="SEC14"/>
    <property type="match status" value="1"/>
</dbReference>
<gene>
    <name evidence="3" type="ORF">PCOR1329_LOCUS78205</name>
</gene>
<feature type="compositionally biased region" description="Low complexity" evidence="1">
    <location>
        <begin position="488"/>
        <end position="498"/>
    </location>
</feature>
<dbReference type="Pfam" id="PF00650">
    <property type="entry name" value="CRAL_TRIO"/>
    <property type="match status" value="1"/>
</dbReference>
<evidence type="ECO:0000313" key="4">
    <source>
        <dbReference type="Proteomes" id="UP001189429"/>
    </source>
</evidence>
<dbReference type="PANTHER" id="PTHR45657">
    <property type="entry name" value="CRAL-TRIO DOMAIN-CONTAINING PROTEIN YKL091C-RELATED"/>
    <property type="match status" value="1"/>
</dbReference>
<evidence type="ECO:0000313" key="3">
    <source>
        <dbReference type="EMBL" id="CAK0901135.1"/>
    </source>
</evidence>
<dbReference type="Gene3D" id="3.40.525.10">
    <property type="entry name" value="CRAL-TRIO lipid binding domain"/>
    <property type="match status" value="1"/>
</dbReference>
<protein>
    <recommendedName>
        <fullName evidence="2">CRAL-TRIO domain-containing protein</fullName>
    </recommendedName>
</protein>
<dbReference type="Proteomes" id="UP001189429">
    <property type="component" value="Unassembled WGS sequence"/>
</dbReference>
<proteinExistence type="predicted"/>
<feature type="compositionally biased region" description="Gly residues" evidence="1">
    <location>
        <begin position="587"/>
        <end position="602"/>
    </location>
</feature>
<reference evidence="3" key="1">
    <citation type="submission" date="2023-10" db="EMBL/GenBank/DDBJ databases">
        <authorList>
            <person name="Chen Y."/>
            <person name="Shah S."/>
            <person name="Dougan E. K."/>
            <person name="Thang M."/>
            <person name="Chan C."/>
        </authorList>
    </citation>
    <scope>NUCLEOTIDE SEQUENCE [LARGE SCALE GENOMIC DNA]</scope>
</reference>
<dbReference type="SUPFAM" id="SSF52087">
    <property type="entry name" value="CRAL/TRIO domain"/>
    <property type="match status" value="1"/>
</dbReference>
<dbReference type="InterPro" id="IPR001251">
    <property type="entry name" value="CRAL-TRIO_dom"/>
</dbReference>
<dbReference type="InterPro" id="IPR051026">
    <property type="entry name" value="PI/PC_transfer"/>
</dbReference>
<feature type="compositionally biased region" description="Basic and acidic residues" evidence="1">
    <location>
        <begin position="571"/>
        <end position="585"/>
    </location>
</feature>
<evidence type="ECO:0000259" key="2">
    <source>
        <dbReference type="PROSITE" id="PS50191"/>
    </source>
</evidence>
<feature type="non-terminal residue" evidence="3">
    <location>
        <position position="1"/>
    </location>
</feature>
<feature type="domain" description="CRAL-TRIO" evidence="2">
    <location>
        <begin position="120"/>
        <end position="280"/>
    </location>
</feature>
<comment type="caution">
    <text evidence="3">The sequence shown here is derived from an EMBL/GenBank/DDBJ whole genome shotgun (WGS) entry which is preliminary data.</text>
</comment>
<dbReference type="PANTHER" id="PTHR45657:SF1">
    <property type="entry name" value="CRAL-TRIO DOMAIN-CONTAINING PROTEIN YKL091C-RELATED"/>
    <property type="match status" value="1"/>
</dbReference>
<feature type="region of interest" description="Disordered" evidence="1">
    <location>
        <begin position="1"/>
        <end position="42"/>
    </location>
</feature>
<dbReference type="EMBL" id="CAUYUJ010020889">
    <property type="protein sequence ID" value="CAK0901135.1"/>
    <property type="molecule type" value="Genomic_DNA"/>
</dbReference>
<dbReference type="SMART" id="SM00516">
    <property type="entry name" value="SEC14"/>
    <property type="match status" value="1"/>
</dbReference>
<dbReference type="PROSITE" id="PS50191">
    <property type="entry name" value="CRAL_TRIO"/>
    <property type="match status" value="1"/>
</dbReference>